<accession>A6NVB5</accession>
<dbReference type="STRING" id="411467.BACCAP_02150"/>
<gene>
    <name evidence="2" type="ORF">BACCAP_02150</name>
</gene>
<keyword evidence="3" id="KW-1185">Reference proteome</keyword>
<evidence type="ECO:0000313" key="2">
    <source>
        <dbReference type="EMBL" id="EDM99884.1"/>
    </source>
</evidence>
<organism evidence="2 3">
    <name type="scientific">Pseudoflavonifractor capillosus ATCC 29799</name>
    <dbReference type="NCBI Taxonomy" id="411467"/>
    <lineage>
        <taxon>Bacteria</taxon>
        <taxon>Bacillati</taxon>
        <taxon>Bacillota</taxon>
        <taxon>Clostridia</taxon>
        <taxon>Eubacteriales</taxon>
        <taxon>Oscillospiraceae</taxon>
        <taxon>Pseudoflavonifractor</taxon>
    </lineage>
</organism>
<sequence length="173" mass="19910">MCMNWTRTVLDGFAMAAYFNLFAGLVALYKPRLMFPGYPPAIIKAAKDPPTSAENRFYWIWICFGELLPLLLYGAVSTMEGGTTGFWPLALTGYIQWMMVNFCDLFFLDFWLVQRKAKRRFIIPGTEGHPGYRFNAWMKDYALPEHLLQWPFLMCPILAAAQAGLGLLIDIFW</sequence>
<evidence type="ECO:0000256" key="1">
    <source>
        <dbReference type="SAM" id="Phobius"/>
    </source>
</evidence>
<feature type="transmembrane region" description="Helical" evidence="1">
    <location>
        <begin position="12"/>
        <end position="29"/>
    </location>
</feature>
<dbReference type="Proteomes" id="UP000003639">
    <property type="component" value="Unassembled WGS sequence"/>
</dbReference>
<protein>
    <submittedName>
        <fullName evidence="2">Uncharacterized protein</fullName>
    </submittedName>
</protein>
<feature type="transmembrane region" description="Helical" evidence="1">
    <location>
        <begin position="147"/>
        <end position="169"/>
    </location>
</feature>
<dbReference type="eggNOG" id="ENOG502ZA68">
    <property type="taxonomic scope" value="Bacteria"/>
</dbReference>
<dbReference type="EMBL" id="AAXG02000013">
    <property type="protein sequence ID" value="EDM99884.1"/>
    <property type="molecule type" value="Genomic_DNA"/>
</dbReference>
<comment type="caution">
    <text evidence="2">The sequence shown here is derived from an EMBL/GenBank/DDBJ whole genome shotgun (WGS) entry which is preliminary data.</text>
</comment>
<reference evidence="2 3" key="1">
    <citation type="submission" date="2007-04" db="EMBL/GenBank/DDBJ databases">
        <authorList>
            <person name="Fulton L."/>
            <person name="Clifton S."/>
            <person name="Fulton B."/>
            <person name="Xu J."/>
            <person name="Minx P."/>
            <person name="Pepin K.H."/>
            <person name="Johnson M."/>
            <person name="Thiruvilangam P."/>
            <person name="Bhonagiri V."/>
            <person name="Nash W.E."/>
            <person name="Mardis E.R."/>
            <person name="Wilson R.K."/>
        </authorList>
    </citation>
    <scope>NUCLEOTIDE SEQUENCE [LARGE SCALE GENOMIC DNA]</scope>
    <source>
        <strain evidence="2 3">ATCC 29799</strain>
    </source>
</reference>
<keyword evidence="1" id="KW-0472">Membrane</keyword>
<dbReference type="AlphaFoldDB" id="A6NVB5"/>
<feature type="transmembrane region" description="Helical" evidence="1">
    <location>
        <begin position="94"/>
        <end position="113"/>
    </location>
</feature>
<name>A6NVB5_9FIRM</name>
<feature type="transmembrane region" description="Helical" evidence="1">
    <location>
        <begin position="57"/>
        <end position="74"/>
    </location>
</feature>
<keyword evidence="1" id="KW-0812">Transmembrane</keyword>
<evidence type="ECO:0000313" key="3">
    <source>
        <dbReference type="Proteomes" id="UP000003639"/>
    </source>
</evidence>
<keyword evidence="1" id="KW-1133">Transmembrane helix</keyword>
<reference evidence="2 3" key="2">
    <citation type="submission" date="2007-06" db="EMBL/GenBank/DDBJ databases">
        <title>Draft genome sequence of Pseudoflavonifractor capillosus ATCC 29799.</title>
        <authorList>
            <person name="Sudarsanam P."/>
            <person name="Ley R."/>
            <person name="Guruge J."/>
            <person name="Turnbaugh P.J."/>
            <person name="Mahowald M."/>
            <person name="Liep D."/>
            <person name="Gordon J."/>
        </authorList>
    </citation>
    <scope>NUCLEOTIDE SEQUENCE [LARGE SCALE GENOMIC DNA]</scope>
    <source>
        <strain evidence="2 3">ATCC 29799</strain>
    </source>
</reference>
<proteinExistence type="predicted"/>